<dbReference type="KEGG" id="vie:OL234_06535"/>
<name>A0AAF0CTF6_9ENTE</name>
<keyword evidence="2" id="KW-0812">Transmembrane</keyword>
<dbReference type="RefSeq" id="WP_275468441.1">
    <property type="nucleotide sequence ID" value="NZ_CP110232.1"/>
</dbReference>
<proteinExistence type="predicted"/>
<dbReference type="Gene3D" id="1.10.530.10">
    <property type="match status" value="1"/>
</dbReference>
<feature type="transmembrane region" description="Helical" evidence="2">
    <location>
        <begin position="12"/>
        <end position="29"/>
    </location>
</feature>
<evidence type="ECO:0000256" key="1">
    <source>
        <dbReference type="ARBA" id="ARBA00004241"/>
    </source>
</evidence>
<feature type="domain" description="CwlT-like lysozyme" evidence="3">
    <location>
        <begin position="36"/>
        <end position="198"/>
    </location>
</feature>
<dbReference type="EMBL" id="CP110232">
    <property type="protein sequence ID" value="WEG72640.1"/>
    <property type="molecule type" value="Genomic_DNA"/>
</dbReference>
<keyword evidence="2" id="KW-0472">Membrane</keyword>
<dbReference type="GO" id="GO:0009986">
    <property type="term" value="C:cell surface"/>
    <property type="evidence" value="ECO:0007669"/>
    <property type="project" value="UniProtKB-SubCell"/>
</dbReference>
<evidence type="ECO:0000313" key="5">
    <source>
        <dbReference type="Proteomes" id="UP001179647"/>
    </source>
</evidence>
<dbReference type="AlphaFoldDB" id="A0AAF0CTF6"/>
<sequence>MKKKKRGVLKKIVVILVLAVILIIGILLYRVKSQVDEVNAWRPTVHQVTQELGVADYEDLVLSIILTETKGDHIDLMQSSESKYGETDQITNSEESIKTGVIHLTEVLTEAERQEVDIWTGVQAYNFGSNYIPYVKQHGGKHSVELAEKYSKEVLAPMLGNTTEKTYRYLSLRAFKYNRGHLYENGGNFFYAELVRSNMGLMDKLSHLPWIDD</sequence>
<dbReference type="Proteomes" id="UP001179647">
    <property type="component" value="Chromosome"/>
</dbReference>
<keyword evidence="2" id="KW-1133">Transmembrane helix</keyword>
<accession>A0AAF0CTF6</accession>
<dbReference type="SUPFAM" id="SSF53955">
    <property type="entry name" value="Lysozyme-like"/>
    <property type="match status" value="1"/>
</dbReference>
<keyword evidence="5" id="KW-1185">Reference proteome</keyword>
<organism evidence="4 5">
    <name type="scientific">Vagococcus intermedius</name>
    <dbReference type="NCBI Taxonomy" id="2991418"/>
    <lineage>
        <taxon>Bacteria</taxon>
        <taxon>Bacillati</taxon>
        <taxon>Bacillota</taxon>
        <taxon>Bacilli</taxon>
        <taxon>Lactobacillales</taxon>
        <taxon>Enterococcaceae</taxon>
        <taxon>Vagococcus</taxon>
    </lineage>
</organism>
<dbReference type="Pfam" id="PF13702">
    <property type="entry name" value="Lysozyme_like"/>
    <property type="match status" value="1"/>
</dbReference>
<evidence type="ECO:0000259" key="3">
    <source>
        <dbReference type="Pfam" id="PF13702"/>
    </source>
</evidence>
<evidence type="ECO:0000313" key="4">
    <source>
        <dbReference type="EMBL" id="WEG72640.1"/>
    </source>
</evidence>
<evidence type="ECO:0000256" key="2">
    <source>
        <dbReference type="SAM" id="Phobius"/>
    </source>
</evidence>
<protein>
    <submittedName>
        <fullName evidence="4">Lysozyme family protein</fullName>
    </submittedName>
</protein>
<dbReference type="CDD" id="cd16891">
    <property type="entry name" value="CwlT-like"/>
    <property type="match status" value="1"/>
</dbReference>
<dbReference type="InterPro" id="IPR047194">
    <property type="entry name" value="CwlT-like_lysozyme"/>
</dbReference>
<comment type="subcellular location">
    <subcellularLocation>
        <location evidence="1">Cell surface</location>
    </subcellularLocation>
</comment>
<gene>
    <name evidence="4" type="ORF">OL234_06535</name>
</gene>
<dbReference type="InterPro" id="IPR023346">
    <property type="entry name" value="Lysozyme-like_dom_sf"/>
</dbReference>
<reference evidence="4" key="1">
    <citation type="submission" date="2022-10" db="EMBL/GenBank/DDBJ databases">
        <title>Vagococcus sp. isolated from poultry meat.</title>
        <authorList>
            <person name="Johansson P."/>
            <person name="Bjorkroth J."/>
        </authorList>
    </citation>
    <scope>NUCLEOTIDE SEQUENCE</scope>
    <source>
        <strain evidence="4">STAA11</strain>
    </source>
</reference>